<proteinExistence type="predicted"/>
<protein>
    <recommendedName>
        <fullName evidence="5">Mucin TcMUCII</fullName>
    </recommendedName>
</protein>
<reference evidence="3 4" key="1">
    <citation type="submission" date="2017-03" db="EMBL/GenBank/DDBJ databases">
        <title>An alternative strategy for trypanosome survival in the mammalian bloodstream revealed through genome and transcriptome analysis of the ubiquitous bovine parasite Trypanosoma (Megatrypanum) theileri.</title>
        <authorList>
            <person name="Kelly S."/>
            <person name="Ivens A."/>
            <person name="Mott A."/>
            <person name="O'Neill E."/>
            <person name="Emms D."/>
            <person name="Macleod O."/>
            <person name="Voorheis P."/>
            <person name="Matthews J."/>
            <person name="Matthews K."/>
            <person name="Carrington M."/>
        </authorList>
    </citation>
    <scope>NUCLEOTIDE SEQUENCE [LARGE SCALE GENOMIC DNA]</scope>
    <source>
        <strain evidence="3">Edinburgh</strain>
    </source>
</reference>
<evidence type="ECO:0000256" key="2">
    <source>
        <dbReference type="SAM" id="SignalP"/>
    </source>
</evidence>
<evidence type="ECO:0000313" key="4">
    <source>
        <dbReference type="Proteomes" id="UP000192257"/>
    </source>
</evidence>
<accession>A0A1X0NHA7</accession>
<feature type="compositionally biased region" description="Basic and acidic residues" evidence="1">
    <location>
        <begin position="56"/>
        <end position="79"/>
    </location>
</feature>
<dbReference type="RefSeq" id="XP_028878047.1">
    <property type="nucleotide sequence ID" value="XM_029030667.1"/>
</dbReference>
<evidence type="ECO:0000256" key="1">
    <source>
        <dbReference type="SAM" id="MobiDB-lite"/>
    </source>
</evidence>
<evidence type="ECO:0000313" key="3">
    <source>
        <dbReference type="EMBL" id="ORC83981.1"/>
    </source>
</evidence>
<feature type="region of interest" description="Disordered" evidence="1">
    <location>
        <begin position="56"/>
        <end position="125"/>
    </location>
</feature>
<dbReference type="Proteomes" id="UP000192257">
    <property type="component" value="Unassembled WGS sequence"/>
</dbReference>
<feature type="compositionally biased region" description="Polar residues" evidence="1">
    <location>
        <begin position="80"/>
        <end position="98"/>
    </location>
</feature>
<name>A0A1X0NHA7_9TRYP</name>
<dbReference type="GeneID" id="39990447"/>
<dbReference type="AlphaFoldDB" id="A0A1X0NHA7"/>
<evidence type="ECO:0008006" key="5">
    <source>
        <dbReference type="Google" id="ProtNLM"/>
    </source>
</evidence>
<sequence>MMKMNRVICVLAVVLCLACGYTMTVAATTATAQPKAVMATFDDVLPDEGVTIDITPDKVREWMDRKNNKDNTATSEKEPAQQSPPEGSATAPSAPQENGNDDSTATNTPSPSTDAPSSTTANADSSFSSVWMRTTAPLLIVAALVL</sequence>
<feature type="signal peptide" evidence="2">
    <location>
        <begin position="1"/>
        <end position="26"/>
    </location>
</feature>
<comment type="caution">
    <text evidence="3">The sequence shown here is derived from an EMBL/GenBank/DDBJ whole genome shotgun (WGS) entry which is preliminary data.</text>
</comment>
<feature type="chain" id="PRO_5013162721" description="Mucin TcMUCII" evidence="2">
    <location>
        <begin position="27"/>
        <end position="146"/>
    </location>
</feature>
<organism evidence="3 4">
    <name type="scientific">Trypanosoma theileri</name>
    <dbReference type="NCBI Taxonomy" id="67003"/>
    <lineage>
        <taxon>Eukaryota</taxon>
        <taxon>Discoba</taxon>
        <taxon>Euglenozoa</taxon>
        <taxon>Kinetoplastea</taxon>
        <taxon>Metakinetoplastina</taxon>
        <taxon>Trypanosomatida</taxon>
        <taxon>Trypanosomatidae</taxon>
        <taxon>Trypanosoma</taxon>
    </lineage>
</organism>
<dbReference type="EMBL" id="NBCO01000052">
    <property type="protein sequence ID" value="ORC83981.1"/>
    <property type="molecule type" value="Genomic_DNA"/>
</dbReference>
<feature type="compositionally biased region" description="Low complexity" evidence="1">
    <location>
        <begin position="101"/>
        <end position="125"/>
    </location>
</feature>
<keyword evidence="4" id="KW-1185">Reference proteome</keyword>
<dbReference type="VEuPathDB" id="TriTrypDB:TM35_000521250"/>
<keyword evidence="2" id="KW-0732">Signal</keyword>
<gene>
    <name evidence="3" type="ORF">TM35_000521250</name>
</gene>